<feature type="transmembrane region" description="Helical" evidence="7">
    <location>
        <begin position="573"/>
        <end position="591"/>
    </location>
</feature>
<dbReference type="OrthoDB" id="9811798at2"/>
<dbReference type="NCBIfam" id="TIGR01974">
    <property type="entry name" value="NDH_I_L"/>
    <property type="match status" value="1"/>
</dbReference>
<dbReference type="PRINTS" id="PR01434">
    <property type="entry name" value="NADHDHGNASE5"/>
</dbReference>
<dbReference type="InterPro" id="IPR018393">
    <property type="entry name" value="NADHpl_OxRdtase_5_subgr"/>
</dbReference>
<feature type="transmembrane region" description="Helical" evidence="7">
    <location>
        <begin position="480"/>
        <end position="498"/>
    </location>
</feature>
<feature type="transmembrane region" description="Helical" evidence="7">
    <location>
        <begin position="172"/>
        <end position="194"/>
    </location>
</feature>
<feature type="domain" description="NADH:quinone oxidoreductase/Mrp antiporter transmembrane" evidence="8">
    <location>
        <begin position="135"/>
        <end position="446"/>
    </location>
</feature>
<dbReference type="NCBIfam" id="NF005141">
    <property type="entry name" value="PRK06590.1"/>
    <property type="match status" value="1"/>
</dbReference>
<comment type="function">
    <text evidence="1">NDH-1 shuttles electrons from NADH, via FMN and iron-sulfur (Fe-S) centers, to quinones in the respiratory chain. The immediate electron acceptor for the enzyme in this species is believed to be ubiquinone. Couples the redox reaction to proton translocation (for every two electrons transferred, four hydrogen ions are translocated across the cytoplasmic membrane), and thus conserves the redox energy in a proton gradient.</text>
</comment>
<feature type="transmembrane region" description="Helical" evidence="7">
    <location>
        <begin position="344"/>
        <end position="362"/>
    </location>
</feature>
<dbReference type="Gene3D" id="1.20.5.2700">
    <property type="match status" value="1"/>
</dbReference>
<evidence type="ECO:0000256" key="7">
    <source>
        <dbReference type="SAM" id="Phobius"/>
    </source>
</evidence>
<keyword evidence="4 7" id="KW-1133">Transmembrane helix</keyword>
<dbReference type="AlphaFoldDB" id="A0A365UC89"/>
<name>A0A365UC89_9RHOB</name>
<dbReference type="InterPro" id="IPR003945">
    <property type="entry name" value="NU5C-like"/>
</dbReference>
<dbReference type="GO" id="GO:0012505">
    <property type="term" value="C:endomembrane system"/>
    <property type="evidence" value="ECO:0007669"/>
    <property type="project" value="UniProtKB-SubCell"/>
</dbReference>
<feature type="transmembrane region" description="Helical" evidence="7">
    <location>
        <begin position="383"/>
        <end position="416"/>
    </location>
</feature>
<dbReference type="GO" id="GO:0016020">
    <property type="term" value="C:membrane"/>
    <property type="evidence" value="ECO:0007669"/>
    <property type="project" value="UniProtKB-SubCell"/>
</dbReference>
<feature type="transmembrane region" description="Helical" evidence="7">
    <location>
        <begin position="141"/>
        <end position="160"/>
    </location>
</feature>
<evidence type="ECO:0000313" key="11">
    <source>
        <dbReference type="Proteomes" id="UP000253370"/>
    </source>
</evidence>
<feature type="domain" description="NADH-Ubiquinone oxidoreductase (complex I) chain 5 N-terminal" evidence="9">
    <location>
        <begin position="62"/>
        <end position="108"/>
    </location>
</feature>
<dbReference type="Pfam" id="PF00662">
    <property type="entry name" value="Proton_antipo_N"/>
    <property type="match status" value="1"/>
</dbReference>
<dbReference type="Pfam" id="PF00361">
    <property type="entry name" value="Proton_antipo_M"/>
    <property type="match status" value="1"/>
</dbReference>
<evidence type="ECO:0000256" key="5">
    <source>
        <dbReference type="ARBA" id="ARBA00023136"/>
    </source>
</evidence>
<feature type="transmembrane region" description="Helical" evidence="7">
    <location>
        <begin position="6"/>
        <end position="23"/>
    </location>
</feature>
<evidence type="ECO:0000313" key="10">
    <source>
        <dbReference type="EMBL" id="RBI87037.1"/>
    </source>
</evidence>
<evidence type="ECO:0000256" key="2">
    <source>
        <dbReference type="ARBA" id="ARBA00004127"/>
    </source>
</evidence>
<dbReference type="RefSeq" id="WP_113287885.1">
    <property type="nucleotide sequence ID" value="NZ_QNTQ01000002.1"/>
</dbReference>
<feature type="transmembrane region" description="Helical" evidence="7">
    <location>
        <begin position="118"/>
        <end position="135"/>
    </location>
</feature>
<dbReference type="GO" id="GO:0042773">
    <property type="term" value="P:ATP synthesis coupled electron transport"/>
    <property type="evidence" value="ECO:0007669"/>
    <property type="project" value="InterPro"/>
</dbReference>
<dbReference type="GO" id="GO:0003954">
    <property type="term" value="F:NADH dehydrogenase activity"/>
    <property type="evidence" value="ECO:0007669"/>
    <property type="project" value="TreeGrafter"/>
</dbReference>
<keyword evidence="5 7" id="KW-0472">Membrane</keyword>
<reference evidence="10 11" key="1">
    <citation type="submission" date="2018-07" db="EMBL/GenBank/DDBJ databases">
        <title>Rhodosalinus sp. strain E84T genomic sequence and assembly.</title>
        <authorList>
            <person name="Liu Z.-W."/>
            <person name="Lu D.-C."/>
        </authorList>
    </citation>
    <scope>NUCLEOTIDE SEQUENCE [LARGE SCALE GENOMIC DNA]</scope>
    <source>
        <strain evidence="10 11">E84</strain>
    </source>
</reference>
<evidence type="ECO:0000256" key="3">
    <source>
        <dbReference type="ARBA" id="ARBA00022692"/>
    </source>
</evidence>
<feature type="transmembrane region" description="Helical" evidence="7">
    <location>
        <begin position="260"/>
        <end position="282"/>
    </location>
</feature>
<dbReference type="Proteomes" id="UP000253370">
    <property type="component" value="Unassembled WGS sequence"/>
</dbReference>
<dbReference type="PANTHER" id="PTHR42829:SF2">
    <property type="entry name" value="NADH-UBIQUINONE OXIDOREDUCTASE CHAIN 5"/>
    <property type="match status" value="1"/>
</dbReference>
<evidence type="ECO:0000259" key="8">
    <source>
        <dbReference type="Pfam" id="PF00361"/>
    </source>
</evidence>
<comment type="subcellular location">
    <subcellularLocation>
        <location evidence="2">Endomembrane system</location>
        <topology evidence="2">Multi-pass membrane protein</topology>
    </subcellularLocation>
    <subcellularLocation>
        <location evidence="6">Membrane</location>
        <topology evidence="6">Multi-pass membrane protein</topology>
    </subcellularLocation>
</comment>
<dbReference type="EMBL" id="QNTQ01000002">
    <property type="protein sequence ID" value="RBI87037.1"/>
    <property type="molecule type" value="Genomic_DNA"/>
</dbReference>
<evidence type="ECO:0000259" key="9">
    <source>
        <dbReference type="Pfam" id="PF00662"/>
    </source>
</evidence>
<dbReference type="PRINTS" id="PR01435">
    <property type="entry name" value="NPOXDRDTASE5"/>
</dbReference>
<sequence length="697" mass="76427">METLLLFAPLAGALIAGLGWRAIGEQAAMWVATGLLFFSAVLSWVVFLSFDGTTETVQILRWIESGTLATDWAIRLDRLTAVMLIVITTVSALVHLYSFGYMAHDENFGEGQHYKARFFAYLSLFTFAMLMLVTADNLVQLFFGWEGVGLASYLLIGFYYRKPSANAAAIKAFVVNRVGDFGFVLGIFAIFFLVDSVRFEDIFAAAPAIAETQITFLWGSWNAAELVAVLLFIGAMGKSAQLFLHTWLPDAMEGPTPVSALIHAATMVTAGVFLVCRMSPVMEFAPNAMSFVTWIGAATAFFAATVGLVQNDIKRVIAYSTCSQLGYMFVAAGVGAYPVAMYHLFTHAFFKAMLFLGAGSVIHGMHHEQDMRNYGGLRKKFPYTFWAMLIGTLAITGVGIPAVLFTLGGIPIGFAGFLSKDAVIESAYAGMGGVPFWLLVIAALLTSFYSWRLMFLTFWGRPRGDKHTHEHAHESPWSMTAPLAALAVGSVFAGMVWYNAFFGHTDTVAKFFGIPYAEASEHAEGESAGADAEKGKGAHHYVFAGEPGQGGLYMAPENTVIADAHAVPKWVKVSPFFAMLIGLGTAWLFYIRDPSIPKRLAENQRPLYLFLLNKWYFDEIYDFVFVRPARGVARTLWKRGDGDVIDGTINGVSMGAIPWLTRLAGRAQTGYIFSYAFWMVLGIMILITWMSIAGGPR</sequence>
<gene>
    <name evidence="10" type="ORF">DRV85_02620</name>
</gene>
<feature type="transmembrane region" description="Helical" evidence="7">
    <location>
        <begin position="30"/>
        <end position="50"/>
    </location>
</feature>
<feature type="transmembrane region" description="Helical" evidence="7">
    <location>
        <begin position="316"/>
        <end position="338"/>
    </location>
</feature>
<evidence type="ECO:0000256" key="4">
    <source>
        <dbReference type="ARBA" id="ARBA00022989"/>
    </source>
</evidence>
<feature type="transmembrane region" description="Helical" evidence="7">
    <location>
        <begin position="288"/>
        <end position="309"/>
    </location>
</feature>
<dbReference type="InterPro" id="IPR001516">
    <property type="entry name" value="Proton_antipo_N"/>
</dbReference>
<organism evidence="10 11">
    <name type="scientific">Rhodosalinus halophilus</name>
    <dbReference type="NCBI Taxonomy" id="2259333"/>
    <lineage>
        <taxon>Bacteria</taxon>
        <taxon>Pseudomonadati</taxon>
        <taxon>Pseudomonadota</taxon>
        <taxon>Alphaproteobacteria</taxon>
        <taxon>Rhodobacterales</taxon>
        <taxon>Paracoccaceae</taxon>
        <taxon>Rhodosalinus</taxon>
    </lineage>
</organism>
<proteinExistence type="predicted"/>
<comment type="caution">
    <text evidence="10">The sequence shown here is derived from an EMBL/GenBank/DDBJ whole genome shotgun (WGS) entry which is preliminary data.</text>
</comment>
<protein>
    <submittedName>
        <fullName evidence="10">NADH-quinone oxidoreductase subunit L</fullName>
    </submittedName>
</protein>
<feature type="transmembrane region" description="Helical" evidence="7">
    <location>
        <begin position="672"/>
        <end position="692"/>
    </location>
</feature>
<dbReference type="GO" id="GO:0015990">
    <property type="term" value="P:electron transport coupled proton transport"/>
    <property type="evidence" value="ECO:0007669"/>
    <property type="project" value="TreeGrafter"/>
</dbReference>
<keyword evidence="11" id="KW-1185">Reference proteome</keyword>
<dbReference type="PANTHER" id="PTHR42829">
    <property type="entry name" value="NADH-UBIQUINONE OXIDOREDUCTASE CHAIN 5"/>
    <property type="match status" value="1"/>
</dbReference>
<dbReference type="GO" id="GO:0008137">
    <property type="term" value="F:NADH dehydrogenase (ubiquinone) activity"/>
    <property type="evidence" value="ECO:0007669"/>
    <property type="project" value="InterPro"/>
</dbReference>
<accession>A0A365UC89</accession>
<feature type="transmembrane region" description="Helical" evidence="7">
    <location>
        <begin position="79"/>
        <end position="97"/>
    </location>
</feature>
<dbReference type="InterPro" id="IPR001750">
    <property type="entry name" value="ND/Mrp_TM"/>
</dbReference>
<evidence type="ECO:0000256" key="6">
    <source>
        <dbReference type="RuleBase" id="RU000320"/>
    </source>
</evidence>
<feature type="transmembrane region" description="Helical" evidence="7">
    <location>
        <begin position="436"/>
        <end position="459"/>
    </location>
</feature>
<evidence type="ECO:0000256" key="1">
    <source>
        <dbReference type="ARBA" id="ARBA00002378"/>
    </source>
</evidence>
<keyword evidence="3 6" id="KW-0812">Transmembrane</keyword>